<protein>
    <submittedName>
        <fullName evidence="1">Uncharacterized protein</fullName>
    </submittedName>
</protein>
<proteinExistence type="predicted"/>
<reference evidence="1" key="1">
    <citation type="submission" date="2023-04" db="EMBL/GenBank/DDBJ databases">
        <title>Draft Genome sequencing of Naganishia species isolated from polar environments using Oxford Nanopore Technology.</title>
        <authorList>
            <person name="Leo P."/>
            <person name="Venkateswaran K."/>
        </authorList>
    </citation>
    <scope>NUCLEOTIDE SEQUENCE</scope>
    <source>
        <strain evidence="1">DBVPG 5303</strain>
    </source>
</reference>
<dbReference type="EMBL" id="JASBWV010000014">
    <property type="protein sequence ID" value="KAJ9122677.1"/>
    <property type="molecule type" value="Genomic_DNA"/>
</dbReference>
<evidence type="ECO:0000313" key="2">
    <source>
        <dbReference type="Proteomes" id="UP001234202"/>
    </source>
</evidence>
<organism evidence="1 2">
    <name type="scientific">Naganishia onofrii</name>
    <dbReference type="NCBI Taxonomy" id="1851511"/>
    <lineage>
        <taxon>Eukaryota</taxon>
        <taxon>Fungi</taxon>
        <taxon>Dikarya</taxon>
        <taxon>Basidiomycota</taxon>
        <taxon>Agaricomycotina</taxon>
        <taxon>Tremellomycetes</taxon>
        <taxon>Filobasidiales</taxon>
        <taxon>Filobasidiaceae</taxon>
        <taxon>Naganishia</taxon>
    </lineage>
</organism>
<comment type="caution">
    <text evidence="1">The sequence shown here is derived from an EMBL/GenBank/DDBJ whole genome shotgun (WGS) entry which is preliminary data.</text>
</comment>
<gene>
    <name evidence="1" type="ORF">QFC24_004106</name>
</gene>
<sequence>MGFNSEMPKNVTYGPPEIRFPTEPKSYDVGVQFGSLILAFMYTAAGGSSLLDPRAYDNHAQLQDIEIRRRRADTTIDGTPLGESDDKPTVGFDVWLTIKRFKGYLHEQDKIVVFHIRTVKLEKNLVFDFGSYLVAHLSRCGYLVGDPTPEEICNAEEDIVAIKPDKMEAHIWRIVRAAGVGLIVMGHKQSSSTLWETYFKGASLEDITSGALDEQSLRESELNPHHPALSVPLTGIKELPALTIGQALDYDFSYPGFTLTPNDLLDVLNTIRRQYSNHYRHLLRSAERAVASRQDQISRAVTSKELLERFRIKNKPSGLPAKLRSWAEKMFREDQIKREHEFRSLWQENKEKQGSCKQVRVRDRVTLITVLCPNMYI</sequence>
<accession>A0ACC2XFJ1</accession>
<keyword evidence="2" id="KW-1185">Reference proteome</keyword>
<name>A0ACC2XFJ1_9TREE</name>
<evidence type="ECO:0000313" key="1">
    <source>
        <dbReference type="EMBL" id="KAJ9122677.1"/>
    </source>
</evidence>
<dbReference type="Proteomes" id="UP001234202">
    <property type="component" value="Unassembled WGS sequence"/>
</dbReference>